<feature type="transmembrane region" description="Helical" evidence="6">
    <location>
        <begin position="286"/>
        <end position="304"/>
    </location>
</feature>
<feature type="transmembrane region" description="Helical" evidence="6">
    <location>
        <begin position="262"/>
        <end position="280"/>
    </location>
</feature>
<keyword evidence="3 6" id="KW-0812">Transmembrane</keyword>
<dbReference type="RefSeq" id="WP_263340256.1">
    <property type="nucleotide sequence ID" value="NZ_JAOVQO010000026.1"/>
</dbReference>
<feature type="domain" description="EamA" evidence="7">
    <location>
        <begin position="16"/>
        <end position="145"/>
    </location>
</feature>
<evidence type="ECO:0000259" key="7">
    <source>
        <dbReference type="Pfam" id="PF00892"/>
    </source>
</evidence>
<accession>A0ABT2XA78</accession>
<feature type="transmembrane region" description="Helical" evidence="6">
    <location>
        <begin position="42"/>
        <end position="65"/>
    </location>
</feature>
<feature type="transmembrane region" description="Helical" evidence="6">
    <location>
        <begin position="231"/>
        <end position="250"/>
    </location>
</feature>
<protein>
    <submittedName>
        <fullName evidence="8">DMT family transporter</fullName>
    </submittedName>
</protein>
<evidence type="ECO:0000256" key="3">
    <source>
        <dbReference type="ARBA" id="ARBA00022692"/>
    </source>
</evidence>
<keyword evidence="9" id="KW-1185">Reference proteome</keyword>
<dbReference type="InterPro" id="IPR037185">
    <property type="entry name" value="EmrE-like"/>
</dbReference>
<evidence type="ECO:0000256" key="1">
    <source>
        <dbReference type="ARBA" id="ARBA00004141"/>
    </source>
</evidence>
<name>A0ABT2XA78_9RHOB</name>
<dbReference type="PANTHER" id="PTHR22911:SF6">
    <property type="entry name" value="SOLUTE CARRIER FAMILY 35 MEMBER G1"/>
    <property type="match status" value="1"/>
</dbReference>
<feature type="transmembrane region" description="Helical" evidence="6">
    <location>
        <begin position="129"/>
        <end position="146"/>
    </location>
</feature>
<dbReference type="Proteomes" id="UP001209535">
    <property type="component" value="Unassembled WGS sequence"/>
</dbReference>
<dbReference type="EMBL" id="JAOVQO010000026">
    <property type="protein sequence ID" value="MCU9850314.1"/>
    <property type="molecule type" value="Genomic_DNA"/>
</dbReference>
<gene>
    <name evidence="8" type="ORF">OEZ60_20205</name>
</gene>
<feature type="transmembrane region" description="Helical" evidence="6">
    <location>
        <begin position="186"/>
        <end position="211"/>
    </location>
</feature>
<reference evidence="8 9" key="1">
    <citation type="submission" date="2022-10" db="EMBL/GenBank/DDBJ databases">
        <title>Defluviimonas sp. nov., isolated from ocean surface sediments.</title>
        <authorList>
            <person name="He W."/>
            <person name="Wang L."/>
            <person name="Zhang D.-F."/>
        </authorList>
    </citation>
    <scope>NUCLEOTIDE SEQUENCE [LARGE SCALE GENOMIC DNA]</scope>
    <source>
        <strain evidence="8 9">WL0024</strain>
    </source>
</reference>
<evidence type="ECO:0000256" key="5">
    <source>
        <dbReference type="ARBA" id="ARBA00023136"/>
    </source>
</evidence>
<comment type="subcellular location">
    <subcellularLocation>
        <location evidence="1">Membrane</location>
        <topology evidence="1">Multi-pass membrane protein</topology>
    </subcellularLocation>
</comment>
<organism evidence="8 9">
    <name type="scientific">Albidovulum salinarum</name>
    <dbReference type="NCBI Taxonomy" id="2984153"/>
    <lineage>
        <taxon>Bacteria</taxon>
        <taxon>Pseudomonadati</taxon>
        <taxon>Pseudomonadota</taxon>
        <taxon>Alphaproteobacteria</taxon>
        <taxon>Rhodobacterales</taxon>
        <taxon>Paracoccaceae</taxon>
        <taxon>Albidovulum</taxon>
    </lineage>
</organism>
<keyword evidence="4 6" id="KW-1133">Transmembrane helix</keyword>
<dbReference type="InterPro" id="IPR000620">
    <property type="entry name" value="EamA_dom"/>
</dbReference>
<evidence type="ECO:0000313" key="9">
    <source>
        <dbReference type="Proteomes" id="UP001209535"/>
    </source>
</evidence>
<evidence type="ECO:0000256" key="4">
    <source>
        <dbReference type="ARBA" id="ARBA00022989"/>
    </source>
</evidence>
<keyword evidence="5 6" id="KW-0472">Membrane</keyword>
<dbReference type="SUPFAM" id="SSF103481">
    <property type="entry name" value="Multidrug resistance efflux transporter EmrE"/>
    <property type="match status" value="2"/>
</dbReference>
<dbReference type="Pfam" id="PF00892">
    <property type="entry name" value="EamA"/>
    <property type="match status" value="1"/>
</dbReference>
<feature type="transmembrane region" description="Helical" evidence="6">
    <location>
        <begin position="77"/>
        <end position="98"/>
    </location>
</feature>
<comment type="caution">
    <text evidence="8">The sequence shown here is derived from an EMBL/GenBank/DDBJ whole genome shotgun (WGS) entry which is preliminary data.</text>
</comment>
<evidence type="ECO:0000313" key="8">
    <source>
        <dbReference type="EMBL" id="MCU9850314.1"/>
    </source>
</evidence>
<proteinExistence type="inferred from homology"/>
<sequence>MATATIMPETNRTLLAAVAILGYALAIGYTDNYVQVIAREAGLWQFHATRTVMAFAIVALVAVPLGLRLRPRKPGAVALRSAIHGVAMFIYFGCLAFLPVATVAAGLFTAPIFTLLISRFAFGIPIGPFRVAGVVLGFAGAILVLGPGQGGAIGLATVLPIAAGALYALGNIATRQWCEGESAETLLLGFFAMLGFLGLIGCAVLALWQPAVPEGADGFILRGLVWPSPDFLFWTFVQAAGSLIGVGLMIKAYQIAEASRVAIFEYVILPASAFWAFVLWGDLLDLRAVAGIGLIFAAGLIIALRGR</sequence>
<dbReference type="PANTHER" id="PTHR22911">
    <property type="entry name" value="ACYL-MALONYL CONDENSING ENZYME-RELATED"/>
    <property type="match status" value="1"/>
</dbReference>
<evidence type="ECO:0000256" key="6">
    <source>
        <dbReference type="SAM" id="Phobius"/>
    </source>
</evidence>
<feature type="transmembrane region" description="Helical" evidence="6">
    <location>
        <begin position="152"/>
        <end position="174"/>
    </location>
</feature>
<evidence type="ECO:0000256" key="2">
    <source>
        <dbReference type="ARBA" id="ARBA00009853"/>
    </source>
</evidence>
<comment type="similarity">
    <text evidence="2">Belongs to the drug/metabolite transporter (DMT) superfamily. 10 TMS drug/metabolite exporter (DME) (TC 2.A.7.3) family.</text>
</comment>
<feature type="transmembrane region" description="Helical" evidence="6">
    <location>
        <begin position="104"/>
        <end position="122"/>
    </location>
</feature>